<gene>
    <name evidence="1" type="ORF">IMCC3317_24890</name>
</gene>
<sequence>MVEKEEITQAQKELLELLQHSEATDYFDSLKKVHFLGTYCVQPEMVELEASSYVHNLLDAVQKIALESDFRKL</sequence>
<protein>
    <submittedName>
        <fullName evidence="1">Uncharacterized protein</fullName>
    </submittedName>
</protein>
<dbReference type="KEGG" id="kan:IMCC3317_24890"/>
<accession>A0A7L4ZKS1</accession>
<reference evidence="1 2" key="1">
    <citation type="journal article" date="2013" name="Int. J. Syst. Evol. Microbiol.">
        <title>Kordia antarctica sp. nov., isolated from Antarctic seawater.</title>
        <authorList>
            <person name="Baek K."/>
            <person name="Choi A."/>
            <person name="Kang I."/>
            <person name="Lee K."/>
            <person name="Cho J.C."/>
        </authorList>
    </citation>
    <scope>NUCLEOTIDE SEQUENCE [LARGE SCALE GENOMIC DNA]</scope>
    <source>
        <strain evidence="1 2">IMCC3317</strain>
    </source>
</reference>
<dbReference type="EMBL" id="CP019288">
    <property type="protein sequence ID" value="QHI37111.1"/>
    <property type="molecule type" value="Genomic_DNA"/>
</dbReference>
<dbReference type="AlphaFoldDB" id="A0A7L4ZKS1"/>
<dbReference type="RefSeq" id="WP_160129758.1">
    <property type="nucleotide sequence ID" value="NZ_CP019288.1"/>
</dbReference>
<proteinExistence type="predicted"/>
<name>A0A7L4ZKS1_9FLAO</name>
<evidence type="ECO:0000313" key="2">
    <source>
        <dbReference type="Proteomes" id="UP000464657"/>
    </source>
</evidence>
<organism evidence="1 2">
    <name type="scientific">Kordia antarctica</name>
    <dbReference type="NCBI Taxonomy" id="1218801"/>
    <lineage>
        <taxon>Bacteria</taxon>
        <taxon>Pseudomonadati</taxon>
        <taxon>Bacteroidota</taxon>
        <taxon>Flavobacteriia</taxon>
        <taxon>Flavobacteriales</taxon>
        <taxon>Flavobacteriaceae</taxon>
        <taxon>Kordia</taxon>
    </lineage>
</organism>
<evidence type="ECO:0000313" key="1">
    <source>
        <dbReference type="EMBL" id="QHI37111.1"/>
    </source>
</evidence>
<keyword evidence="2" id="KW-1185">Reference proteome</keyword>
<dbReference type="OrthoDB" id="9895334at2"/>
<dbReference type="Proteomes" id="UP000464657">
    <property type="component" value="Chromosome"/>
</dbReference>